<keyword evidence="4 10" id="KW-0285">Flavoprotein</keyword>
<feature type="region of interest" description="Disordered" evidence="11">
    <location>
        <begin position="25"/>
        <end position="90"/>
    </location>
</feature>
<dbReference type="Pfam" id="PF00970">
    <property type="entry name" value="FAD_binding_6"/>
    <property type="match status" value="1"/>
</dbReference>
<evidence type="ECO:0000256" key="3">
    <source>
        <dbReference type="ARBA" id="ARBA00006105"/>
    </source>
</evidence>
<dbReference type="GeneID" id="5232150"/>
<dbReference type="Proteomes" id="UP000001996">
    <property type="component" value="Unassembled WGS sequence"/>
</dbReference>
<dbReference type="FunCoup" id="A5E2R5">
    <property type="interactions" value="31"/>
</dbReference>
<dbReference type="InterPro" id="IPR017927">
    <property type="entry name" value="FAD-bd_FR_type"/>
</dbReference>
<protein>
    <recommendedName>
        <fullName evidence="12">FAD-binding FR-type domain-containing protein</fullName>
    </recommendedName>
</protein>
<dbReference type="PANTHER" id="PTHR19370">
    <property type="entry name" value="NADH-CYTOCHROME B5 REDUCTASE"/>
    <property type="match status" value="1"/>
</dbReference>
<dbReference type="Gene3D" id="2.40.30.10">
    <property type="entry name" value="Translation factors"/>
    <property type="match status" value="1"/>
</dbReference>
<name>A5E2R5_LODEL</name>
<dbReference type="STRING" id="379508.A5E2R5"/>
<dbReference type="InterPro" id="IPR001834">
    <property type="entry name" value="CBR-like"/>
</dbReference>
<keyword evidence="5" id="KW-1000">Mitochondrion outer membrane</keyword>
<dbReference type="SUPFAM" id="SSF52343">
    <property type="entry name" value="Ferredoxin reductase-like, C-terminal NADP-linked domain"/>
    <property type="match status" value="1"/>
</dbReference>
<dbReference type="PROSITE" id="PS51384">
    <property type="entry name" value="FAD_FR"/>
    <property type="match status" value="1"/>
</dbReference>
<evidence type="ECO:0000256" key="9">
    <source>
        <dbReference type="ARBA" id="ARBA00023136"/>
    </source>
</evidence>
<accession>A5E2R5</accession>
<evidence type="ECO:0000256" key="7">
    <source>
        <dbReference type="ARBA" id="ARBA00023002"/>
    </source>
</evidence>
<comment type="subcellular location">
    <subcellularLocation>
        <location evidence="2">Mitochondrion outer membrane</location>
    </subcellularLocation>
</comment>
<evidence type="ECO:0000256" key="5">
    <source>
        <dbReference type="ARBA" id="ARBA00022787"/>
    </source>
</evidence>
<evidence type="ECO:0000313" key="13">
    <source>
        <dbReference type="EMBL" id="EDK45723.1"/>
    </source>
</evidence>
<feature type="compositionally biased region" description="Basic and acidic residues" evidence="11">
    <location>
        <begin position="34"/>
        <end position="64"/>
    </location>
</feature>
<dbReference type="KEGG" id="lel:PVL30_004726"/>
<feature type="binding site" evidence="10">
    <location>
        <position position="291"/>
    </location>
    <ligand>
        <name>FAD</name>
        <dbReference type="ChEBI" id="CHEBI:57692"/>
    </ligand>
</feature>
<feature type="binding site" evidence="10">
    <location>
        <position position="283"/>
    </location>
    <ligand>
        <name>FAD</name>
        <dbReference type="ChEBI" id="CHEBI:57692"/>
    </ligand>
</feature>
<organism evidence="13 14">
    <name type="scientific">Lodderomyces elongisporus (strain ATCC 11503 / CBS 2605 / JCM 1781 / NBRC 1676 / NRRL YB-4239)</name>
    <name type="common">Yeast</name>
    <name type="synonym">Saccharomyces elongisporus</name>
    <dbReference type="NCBI Taxonomy" id="379508"/>
    <lineage>
        <taxon>Eukaryota</taxon>
        <taxon>Fungi</taxon>
        <taxon>Dikarya</taxon>
        <taxon>Ascomycota</taxon>
        <taxon>Saccharomycotina</taxon>
        <taxon>Pichiomycetes</taxon>
        <taxon>Debaryomycetaceae</taxon>
        <taxon>Candida/Lodderomyces clade</taxon>
        <taxon>Lodderomyces</taxon>
    </lineage>
</organism>
<dbReference type="InterPro" id="IPR008333">
    <property type="entry name" value="Cbr1-like_FAD-bd_dom"/>
</dbReference>
<sequence length="555" mass="64124">MTLSVYRPVILRYLRRAPCLAQVRFTSGGPEFPGKPKEEKDKNNGSDKSNKNADLTKKDNHNHELQSFTFKSTTSKSAPAPMDESPNGIQSLLKKDRKPYIPKLNHKRLTFEYPDLPKDDPSLNLLNKPKKISRWTRYIPKILTVLVGAWGVYVVKVWYLDDNSEGQKSNDLLDVDEFHKFIITHKEKIDDDHYIIEVHPKYDRWEYSFASNRELKKLWNGDKIWSVEIRQPDINVVRSYTPLPMYYMKSEYTRSGEKAPLLKIFNPATDDLSRNGTMCFYIKRYPQGEVSRYITSKEIGDELELRGPNIEYRFPYHPLKTVHERPIFKDLPSKVEPDNLIDSLLRDRKFPPMDNLTFYAAGTGIAPILQVLFSENPYLGHVNLHYFAQKPGELGILTRFLLFLDKLDRIDFECHYDNQRKTKLNPKTVLPPNPPNYYSPKRLEQSTSNLTPEEALNVKLQIMGDEEKEQKIEPGLKEKLIQSAEERGERYTSALEQAQVTKKEKKQPAALAIVCGPDGFVEYMAGAKDLARSQQGKIDGVLGTKKWDNSNTHKL</sequence>
<reference evidence="13 14" key="1">
    <citation type="journal article" date="2009" name="Nature">
        <title>Evolution of pathogenicity and sexual reproduction in eight Candida genomes.</title>
        <authorList>
            <person name="Butler G."/>
            <person name="Rasmussen M.D."/>
            <person name="Lin M.F."/>
            <person name="Santos M.A."/>
            <person name="Sakthikumar S."/>
            <person name="Munro C.A."/>
            <person name="Rheinbay E."/>
            <person name="Grabherr M."/>
            <person name="Forche A."/>
            <person name="Reedy J.L."/>
            <person name="Agrafioti I."/>
            <person name="Arnaud M.B."/>
            <person name="Bates S."/>
            <person name="Brown A.J."/>
            <person name="Brunke S."/>
            <person name="Costanzo M.C."/>
            <person name="Fitzpatrick D.A."/>
            <person name="de Groot P.W."/>
            <person name="Harris D."/>
            <person name="Hoyer L.L."/>
            <person name="Hube B."/>
            <person name="Klis F.M."/>
            <person name="Kodira C."/>
            <person name="Lennard N."/>
            <person name="Logue M.E."/>
            <person name="Martin R."/>
            <person name="Neiman A.M."/>
            <person name="Nikolaou E."/>
            <person name="Quail M.A."/>
            <person name="Quinn J."/>
            <person name="Santos M.C."/>
            <person name="Schmitzberger F.F."/>
            <person name="Sherlock G."/>
            <person name="Shah P."/>
            <person name="Silverstein K.A."/>
            <person name="Skrzypek M.S."/>
            <person name="Soll D."/>
            <person name="Staggs R."/>
            <person name="Stansfield I."/>
            <person name="Stumpf M.P."/>
            <person name="Sudbery P.E."/>
            <person name="Srikantha T."/>
            <person name="Zeng Q."/>
            <person name="Berman J."/>
            <person name="Berriman M."/>
            <person name="Heitman J."/>
            <person name="Gow N.A."/>
            <person name="Lorenz M.C."/>
            <person name="Birren B.W."/>
            <person name="Kellis M."/>
            <person name="Cuomo C.A."/>
        </authorList>
    </citation>
    <scope>NUCLEOTIDE SEQUENCE [LARGE SCALE GENOMIC DNA]</scope>
    <source>
        <strain evidence="14">ATCC 11503 / BCRC 21390 / CBS 2605 / JCM 1781 / NBRC 1676 / NRRL YB-4239</strain>
    </source>
</reference>
<dbReference type="InterPro" id="IPR039261">
    <property type="entry name" value="FNR_nucleotide-bd"/>
</dbReference>
<dbReference type="eggNOG" id="KOG0534">
    <property type="taxonomic scope" value="Eukaryota"/>
</dbReference>
<keyword evidence="14" id="KW-1185">Reference proteome</keyword>
<feature type="domain" description="FAD-binding FR-type" evidence="12">
    <location>
        <begin position="202"/>
        <end position="315"/>
    </location>
</feature>
<evidence type="ECO:0000256" key="1">
    <source>
        <dbReference type="ARBA" id="ARBA00001974"/>
    </source>
</evidence>
<feature type="compositionally biased region" description="Low complexity" evidence="11">
    <location>
        <begin position="67"/>
        <end position="77"/>
    </location>
</feature>
<dbReference type="PANTHER" id="PTHR19370:SF189">
    <property type="entry name" value="CYTOCHROME C MITOCHONDRIAL IMPORT FACTOR CYC2"/>
    <property type="match status" value="1"/>
</dbReference>
<gene>
    <name evidence="13" type="ORF">LELG_03902</name>
</gene>
<evidence type="ECO:0000256" key="11">
    <source>
        <dbReference type="SAM" id="MobiDB-lite"/>
    </source>
</evidence>
<dbReference type="InterPro" id="IPR017938">
    <property type="entry name" value="Riboflavin_synthase-like_b-brl"/>
</dbReference>
<dbReference type="VEuPathDB" id="FungiDB:LELG_03902"/>
<comment type="cofactor">
    <cofactor evidence="1 10">
        <name>FAD</name>
        <dbReference type="ChEBI" id="CHEBI:57692"/>
    </cofactor>
</comment>
<dbReference type="EMBL" id="CH981528">
    <property type="protein sequence ID" value="EDK45723.1"/>
    <property type="molecule type" value="Genomic_DNA"/>
</dbReference>
<dbReference type="OMA" id="FPYHPLK"/>
<dbReference type="SUPFAM" id="SSF63380">
    <property type="entry name" value="Riboflavin synthase domain-like"/>
    <property type="match status" value="1"/>
</dbReference>
<dbReference type="GO" id="GO:0005741">
    <property type="term" value="C:mitochondrial outer membrane"/>
    <property type="evidence" value="ECO:0007669"/>
    <property type="project" value="UniProtKB-SubCell"/>
</dbReference>
<keyword evidence="6 10" id="KW-0274">FAD</keyword>
<evidence type="ECO:0000256" key="2">
    <source>
        <dbReference type="ARBA" id="ARBA00004294"/>
    </source>
</evidence>
<feature type="binding site" evidence="10">
    <location>
        <position position="290"/>
    </location>
    <ligand>
        <name>FAD</name>
        <dbReference type="ChEBI" id="CHEBI:57692"/>
    </ligand>
</feature>
<evidence type="ECO:0000259" key="12">
    <source>
        <dbReference type="PROSITE" id="PS51384"/>
    </source>
</evidence>
<dbReference type="AlphaFoldDB" id="A5E2R5"/>
<proteinExistence type="inferred from homology"/>
<dbReference type="OrthoDB" id="432685at2759"/>
<evidence type="ECO:0000313" key="14">
    <source>
        <dbReference type="Proteomes" id="UP000001996"/>
    </source>
</evidence>
<dbReference type="HOGENOM" id="CLU_555744_0_0_1"/>
<keyword evidence="7" id="KW-0560">Oxidoreductase</keyword>
<evidence type="ECO:0000256" key="10">
    <source>
        <dbReference type="PIRSR" id="PIRSR601834-1"/>
    </source>
</evidence>
<evidence type="ECO:0000256" key="4">
    <source>
        <dbReference type="ARBA" id="ARBA00022630"/>
    </source>
</evidence>
<keyword evidence="8" id="KW-0496">Mitochondrion</keyword>
<dbReference type="GO" id="GO:0016491">
    <property type="term" value="F:oxidoreductase activity"/>
    <property type="evidence" value="ECO:0007669"/>
    <property type="project" value="UniProtKB-KW"/>
</dbReference>
<evidence type="ECO:0000256" key="8">
    <source>
        <dbReference type="ARBA" id="ARBA00023128"/>
    </source>
</evidence>
<dbReference type="InParanoid" id="A5E2R5"/>
<keyword evidence="9" id="KW-0472">Membrane</keyword>
<comment type="similarity">
    <text evidence="3">Belongs to the flavoprotein pyridine nucleotide cytochrome reductase family.</text>
</comment>
<evidence type="ECO:0000256" key="6">
    <source>
        <dbReference type="ARBA" id="ARBA00022827"/>
    </source>
</evidence>
<dbReference type="Gene3D" id="3.40.50.80">
    <property type="entry name" value="Nucleotide-binding domain of ferredoxin-NADP reductase (FNR) module"/>
    <property type="match status" value="1"/>
</dbReference>